<comment type="caution">
    <text evidence="3">The sequence shown here is derived from an EMBL/GenBank/DDBJ whole genome shotgun (WGS) entry which is preliminary data.</text>
</comment>
<evidence type="ECO:0000313" key="3">
    <source>
        <dbReference type="EMBL" id="EEF60147.1"/>
    </source>
</evidence>
<evidence type="ECO:0000313" key="4">
    <source>
        <dbReference type="Proteomes" id="UP000003688"/>
    </source>
</evidence>
<evidence type="ECO:0000259" key="2">
    <source>
        <dbReference type="Pfam" id="PF13229"/>
    </source>
</evidence>
<feature type="chain" id="PRO_5002893236" description="Right handed beta helix domain-containing protein" evidence="1">
    <location>
        <begin position="33"/>
        <end position="390"/>
    </location>
</feature>
<dbReference type="InterPro" id="IPR006626">
    <property type="entry name" value="PbH1"/>
</dbReference>
<dbReference type="AlphaFoldDB" id="B9XJA9"/>
<dbReference type="STRING" id="320771.Cflav_PD3206"/>
<dbReference type="PROSITE" id="PS51257">
    <property type="entry name" value="PROKAR_LIPOPROTEIN"/>
    <property type="match status" value="1"/>
</dbReference>
<proteinExistence type="predicted"/>
<keyword evidence="1" id="KW-0732">Signal</keyword>
<reference evidence="3 4" key="1">
    <citation type="journal article" date="2011" name="J. Bacteriol.">
        <title>Genome sequence of 'Pedosphaera parvula' Ellin514, an aerobic Verrucomicrobial isolate from pasture soil.</title>
        <authorList>
            <person name="Kant R."/>
            <person name="van Passel M.W."/>
            <person name="Sangwan P."/>
            <person name="Palva A."/>
            <person name="Lucas S."/>
            <person name="Copeland A."/>
            <person name="Lapidus A."/>
            <person name="Glavina Del Rio T."/>
            <person name="Dalin E."/>
            <person name="Tice H."/>
            <person name="Bruce D."/>
            <person name="Goodwin L."/>
            <person name="Pitluck S."/>
            <person name="Chertkov O."/>
            <person name="Larimer F.W."/>
            <person name="Land M.L."/>
            <person name="Hauser L."/>
            <person name="Brettin T.S."/>
            <person name="Detter J.C."/>
            <person name="Han S."/>
            <person name="de Vos W.M."/>
            <person name="Janssen P.H."/>
            <person name="Smidt H."/>
        </authorList>
    </citation>
    <scope>NUCLEOTIDE SEQUENCE [LARGE SCALE GENOMIC DNA]</scope>
    <source>
        <strain evidence="3 4">Ellin514</strain>
    </source>
</reference>
<dbReference type="Pfam" id="PF13229">
    <property type="entry name" value="Beta_helix"/>
    <property type="match status" value="2"/>
</dbReference>
<dbReference type="SUPFAM" id="SSF51126">
    <property type="entry name" value="Pectin lyase-like"/>
    <property type="match status" value="1"/>
</dbReference>
<accession>B9XJA9</accession>
<dbReference type="Proteomes" id="UP000003688">
    <property type="component" value="Unassembled WGS sequence"/>
</dbReference>
<sequence length="390" mass="40140" precursor="true">MNLLAKYIMNPKIVPLIAAVCSCFAITYSARAQGSLTPPGAPAPTMKTLAQIEPRTPISSLPYVITNSGSYYVTTNLTATNINTGITIIANQVTIDLGGFTLQGPAVSGVGIYVGGSLTNVVLRNGSVTGWGSHGVDAYNGGYPRNMLFEHLTISGNGGHGLYTEAGSIVRDCLFINNINDGLNSVGGEISGCIARKNGGYGFETSYATLHHCLAEYNGGGGGFSLYSSRALDCNSQFNSGTGFDCFGIGDAIRKCRIASNNGNAIHINSDNGANVIEDCEIENNSLYGIYGPGTGGSFIARNNFSLNVAGGIVISDSNNYIEGNHVVTSVGVHGISITSSGYTNNVVAKNVVVGGGSASNNYSNIGGANDFGPIGSAASATSPWANISH</sequence>
<evidence type="ECO:0000256" key="1">
    <source>
        <dbReference type="SAM" id="SignalP"/>
    </source>
</evidence>
<dbReference type="InterPro" id="IPR012334">
    <property type="entry name" value="Pectin_lyas_fold"/>
</dbReference>
<protein>
    <recommendedName>
        <fullName evidence="2">Right handed beta helix domain-containing protein</fullName>
    </recommendedName>
</protein>
<dbReference type="EMBL" id="ABOX02000020">
    <property type="protein sequence ID" value="EEF60147.1"/>
    <property type="molecule type" value="Genomic_DNA"/>
</dbReference>
<keyword evidence="4" id="KW-1185">Reference proteome</keyword>
<dbReference type="InterPro" id="IPR039448">
    <property type="entry name" value="Beta_helix"/>
</dbReference>
<feature type="signal peptide" evidence="1">
    <location>
        <begin position="1"/>
        <end position="32"/>
    </location>
</feature>
<dbReference type="InterPro" id="IPR011050">
    <property type="entry name" value="Pectin_lyase_fold/virulence"/>
</dbReference>
<feature type="domain" description="Right handed beta helix" evidence="2">
    <location>
        <begin position="95"/>
        <end position="231"/>
    </location>
</feature>
<dbReference type="Gene3D" id="2.160.20.10">
    <property type="entry name" value="Single-stranded right-handed beta-helix, Pectin lyase-like"/>
    <property type="match status" value="1"/>
</dbReference>
<feature type="domain" description="Right handed beta helix" evidence="2">
    <location>
        <begin position="234"/>
        <end position="360"/>
    </location>
</feature>
<dbReference type="SMART" id="SM00710">
    <property type="entry name" value="PbH1"/>
    <property type="match status" value="6"/>
</dbReference>
<name>B9XJA9_PEDPL</name>
<organism evidence="3 4">
    <name type="scientific">Pedosphaera parvula (strain Ellin514)</name>
    <dbReference type="NCBI Taxonomy" id="320771"/>
    <lineage>
        <taxon>Bacteria</taxon>
        <taxon>Pseudomonadati</taxon>
        <taxon>Verrucomicrobiota</taxon>
        <taxon>Pedosphaerae</taxon>
        <taxon>Pedosphaerales</taxon>
        <taxon>Pedosphaeraceae</taxon>
        <taxon>Pedosphaera</taxon>
    </lineage>
</organism>
<gene>
    <name evidence="3" type="ORF">Cflav_PD3206</name>
</gene>